<accession>A0A2M9GXT8</accession>
<reference evidence="3 5" key="1">
    <citation type="submission" date="2020-04" db="EMBL/GenBank/DDBJ databases">
        <title>Achromobacter ruhlandii genome sequencing and assembly.</title>
        <authorList>
            <person name="Martins R.C.R."/>
            <person name="Perdigao-Neto L.V."/>
            <person name="Levin A.S.S."/>
            <person name="Costa S.F."/>
        </authorList>
    </citation>
    <scope>NUCLEOTIDE SEQUENCE [LARGE SCALE GENOMIC DNA]</scope>
    <source>
        <strain evidence="3 5">9035ralo</strain>
    </source>
</reference>
<gene>
    <name evidence="3" type="ORF">HGQ98_26180</name>
    <name evidence="2" type="ORF">LMG3328_03512</name>
</gene>
<evidence type="ECO:0000313" key="5">
    <source>
        <dbReference type="Proteomes" id="UP000542405"/>
    </source>
</evidence>
<dbReference type="Proteomes" id="UP000494122">
    <property type="component" value="Unassembled WGS sequence"/>
</dbReference>
<reference evidence="2 4" key="2">
    <citation type="submission" date="2020-04" db="EMBL/GenBank/DDBJ databases">
        <authorList>
            <person name="De Canck E."/>
        </authorList>
    </citation>
    <scope>NUCLEOTIDE SEQUENCE [LARGE SCALE GENOMIC DNA]</scope>
    <source>
        <strain evidence="2 4">LMG 3328</strain>
    </source>
</reference>
<evidence type="ECO:0000313" key="3">
    <source>
        <dbReference type="EMBL" id="NMU93018.1"/>
    </source>
</evidence>
<name>A0A2M9GXT8_9BURK</name>
<feature type="compositionally biased region" description="Low complexity" evidence="1">
    <location>
        <begin position="52"/>
        <end position="70"/>
    </location>
</feature>
<evidence type="ECO:0000313" key="2">
    <source>
        <dbReference type="EMBL" id="CAB3885475.1"/>
    </source>
</evidence>
<organism evidence="3 5">
    <name type="scientific">Achromobacter ruhlandii</name>
    <dbReference type="NCBI Taxonomy" id="72557"/>
    <lineage>
        <taxon>Bacteria</taxon>
        <taxon>Pseudomonadati</taxon>
        <taxon>Pseudomonadota</taxon>
        <taxon>Betaproteobacteria</taxon>
        <taxon>Burkholderiales</taxon>
        <taxon>Alcaligenaceae</taxon>
        <taxon>Achromobacter</taxon>
    </lineage>
</organism>
<dbReference type="EMBL" id="CADILE010000010">
    <property type="protein sequence ID" value="CAB3885475.1"/>
    <property type="molecule type" value="Genomic_DNA"/>
</dbReference>
<dbReference type="EMBL" id="JABBZE010000499">
    <property type="protein sequence ID" value="NMU93018.1"/>
    <property type="molecule type" value="Genomic_DNA"/>
</dbReference>
<proteinExistence type="predicted"/>
<feature type="region of interest" description="Disordered" evidence="1">
    <location>
        <begin position="39"/>
        <end position="70"/>
    </location>
</feature>
<dbReference type="Proteomes" id="UP000542405">
    <property type="component" value="Unassembled WGS sequence"/>
</dbReference>
<evidence type="ECO:0000256" key="1">
    <source>
        <dbReference type="SAM" id="MobiDB-lite"/>
    </source>
</evidence>
<dbReference type="AlphaFoldDB" id="A0A2M9GXT8"/>
<sequence>MISLRAVLWLLLAGVLVFLLMRTPGVRLYDAIARRLRGQRAGPAPSDPRPRTQPAAQQQARRANQARQPG</sequence>
<protein>
    <submittedName>
        <fullName evidence="3">Uncharacterized protein</fullName>
    </submittedName>
</protein>
<dbReference type="RefSeq" id="WP_059269977.1">
    <property type="nucleotide sequence ID" value="NZ_CADILE010000010.1"/>
</dbReference>
<evidence type="ECO:0000313" key="4">
    <source>
        <dbReference type="Proteomes" id="UP000494122"/>
    </source>
</evidence>